<dbReference type="OrthoDB" id="9770099at2"/>
<feature type="domain" description="MacB-like periplasmic core" evidence="10">
    <location>
        <begin position="21"/>
        <end position="157"/>
    </location>
</feature>
<dbReference type="PANTHER" id="PTHR30572">
    <property type="entry name" value="MEMBRANE COMPONENT OF TRANSPORTER-RELATED"/>
    <property type="match status" value="1"/>
</dbReference>
<feature type="transmembrane region" description="Helical" evidence="8">
    <location>
        <begin position="364"/>
        <end position="392"/>
    </location>
</feature>
<comment type="subcellular location">
    <subcellularLocation>
        <location evidence="1">Cell membrane</location>
        <topology evidence="1">Multi-pass membrane protein</topology>
    </subcellularLocation>
</comment>
<evidence type="ECO:0000256" key="7">
    <source>
        <dbReference type="SAM" id="MobiDB-lite"/>
    </source>
</evidence>
<comment type="similarity">
    <text evidence="6">Belongs to the ABC-4 integral membrane protein family.</text>
</comment>
<evidence type="ECO:0000313" key="12">
    <source>
        <dbReference type="Proteomes" id="UP000007468"/>
    </source>
</evidence>
<feature type="domain" description="ABC3 transporter permease C-terminal" evidence="9">
    <location>
        <begin position="322"/>
        <end position="446"/>
    </location>
</feature>
<dbReference type="EMBL" id="CP002390">
    <property type="protein sequence ID" value="EFE27822.1"/>
    <property type="molecule type" value="Genomic_DNA"/>
</dbReference>
<proteinExistence type="inferred from homology"/>
<evidence type="ECO:0000313" key="11">
    <source>
        <dbReference type="EMBL" id="EFE27822.1"/>
    </source>
</evidence>
<dbReference type="STRING" id="546269.HMPREF0389_01453"/>
<dbReference type="RefSeq" id="WP_014262487.1">
    <property type="nucleotide sequence ID" value="NC_016630.1"/>
</dbReference>
<dbReference type="GO" id="GO:0005886">
    <property type="term" value="C:plasma membrane"/>
    <property type="evidence" value="ECO:0007669"/>
    <property type="project" value="UniProtKB-SubCell"/>
</dbReference>
<evidence type="ECO:0000256" key="5">
    <source>
        <dbReference type="ARBA" id="ARBA00023136"/>
    </source>
</evidence>
<dbReference type="Proteomes" id="UP000007468">
    <property type="component" value="Chromosome"/>
</dbReference>
<feature type="transmembrane region" description="Helical" evidence="8">
    <location>
        <begin position="412"/>
        <end position="437"/>
    </location>
</feature>
<dbReference type="InterPro" id="IPR025857">
    <property type="entry name" value="MacB_PCD"/>
</dbReference>
<organism evidence="11 12">
    <name type="scientific">Filifactor alocis (strain ATCC 35896 / CCUG 47790 / D40 B5)</name>
    <name type="common">Fusobacterium alocis</name>
    <dbReference type="NCBI Taxonomy" id="546269"/>
    <lineage>
        <taxon>Bacteria</taxon>
        <taxon>Bacillati</taxon>
        <taxon>Bacillota</taxon>
        <taxon>Clostridia</taxon>
        <taxon>Peptostreptococcales</taxon>
        <taxon>Filifactoraceae</taxon>
        <taxon>Filifactor</taxon>
    </lineage>
</organism>
<reference evidence="12" key="1">
    <citation type="submission" date="2010-12" db="EMBL/GenBank/DDBJ databases">
        <title>The genome sequence of Filifactor alocis strain ATCC 35896.</title>
        <authorList>
            <consortium name="The Broad Institute Genome Sequencing Platform"/>
            <person name="Ward D."/>
            <person name="Earl A."/>
            <person name="Feldgarden M."/>
            <person name="Young S.K."/>
            <person name="Gargeya S."/>
            <person name="Zeng Q."/>
            <person name="Alvarado L."/>
            <person name="Berlin A."/>
            <person name="Bochicchio J."/>
            <person name="Chapman S.B."/>
            <person name="Chen Z."/>
            <person name="Freedman E."/>
            <person name="Gellesch M."/>
            <person name="Goldberg J."/>
            <person name="Griggs A."/>
            <person name="Gujja S."/>
            <person name="Heilman E."/>
            <person name="Heiman D."/>
            <person name="Howarth C."/>
            <person name="Mehta T."/>
            <person name="Neiman D."/>
            <person name="Pearson M."/>
            <person name="Roberts A."/>
            <person name="Saif S."/>
            <person name="Shea T."/>
            <person name="Shenoy N."/>
            <person name="Sisk P."/>
            <person name="Stolte C."/>
            <person name="Sykes S."/>
            <person name="White J."/>
            <person name="Yandava C."/>
            <person name="Izard J."/>
            <person name="Blanton J.M."/>
            <person name="Baranova O.V."/>
            <person name="Tanner A.C."/>
            <person name="Dewhirst F.E."/>
            <person name="Haas B."/>
            <person name="Nusbaum C."/>
            <person name="Birren B."/>
        </authorList>
    </citation>
    <scope>NUCLEOTIDE SEQUENCE [LARGE SCALE GENOMIC DNA]</scope>
    <source>
        <strain evidence="12">ATCC 35896 / D40 B5</strain>
    </source>
</reference>
<keyword evidence="2" id="KW-1003">Cell membrane</keyword>
<evidence type="ECO:0000256" key="6">
    <source>
        <dbReference type="ARBA" id="ARBA00038076"/>
    </source>
</evidence>
<evidence type="ECO:0000256" key="2">
    <source>
        <dbReference type="ARBA" id="ARBA00022475"/>
    </source>
</evidence>
<keyword evidence="5 8" id="KW-0472">Membrane</keyword>
<sequence length="454" mass="49768">MNNNDLLSMAFRNLKRRKVRSLLSIVGVVIGTTSIVVMLSLGIGLNEGNKKQVEKYENLHIIQVMNPGGVNRQTGEKIVLDDAALRNILAIPGATAATPVLEQSLRIVSGKYVADATVIGIRSSTMEAFNYKVKEGGRTLRAGDKNAMVFGQDVLYEFYNPKKSDYPAYVEPDENGNRPKPTVDVFSGKLFLTGDTEYGNRKRRGSDSNPSTDADKKKFKQHPVKAVGVLETSSGSMGYQVMMDYDYLSKILEEVQSARGDRPQTSKKKSYDEVAVYVKDVKDVKSVLESIREMGFETYSPQDWLNQVEEQGKLIQGILGGIGAISLLVAAIGITNTMIMSIYERTREIGVMKVIGANLKDIRNLFLLEAALIGVSGGVIGVMFSYLISFAINKLLTSFFVENMMGTEGSDLSIIPFSIVILAIVFSTAIGVLSGYYPANRAMKISALESLKNE</sequence>
<dbReference type="KEGG" id="faa:HMPREF0389_01453"/>
<evidence type="ECO:0000256" key="1">
    <source>
        <dbReference type="ARBA" id="ARBA00004651"/>
    </source>
</evidence>
<dbReference type="PATRIC" id="fig|546269.5.peg.893"/>
<name>D6GTL5_FILAD</name>
<dbReference type="Pfam" id="PF12704">
    <property type="entry name" value="MacB_PCD"/>
    <property type="match status" value="1"/>
</dbReference>
<evidence type="ECO:0000256" key="8">
    <source>
        <dbReference type="SAM" id="Phobius"/>
    </source>
</evidence>
<evidence type="ECO:0000256" key="3">
    <source>
        <dbReference type="ARBA" id="ARBA00022692"/>
    </source>
</evidence>
<keyword evidence="4 8" id="KW-1133">Transmembrane helix</keyword>
<evidence type="ECO:0000259" key="9">
    <source>
        <dbReference type="Pfam" id="PF02687"/>
    </source>
</evidence>
<dbReference type="PANTHER" id="PTHR30572:SF4">
    <property type="entry name" value="ABC TRANSPORTER PERMEASE YTRF"/>
    <property type="match status" value="1"/>
</dbReference>
<dbReference type="GO" id="GO:0022857">
    <property type="term" value="F:transmembrane transporter activity"/>
    <property type="evidence" value="ECO:0007669"/>
    <property type="project" value="TreeGrafter"/>
</dbReference>
<feature type="region of interest" description="Disordered" evidence="7">
    <location>
        <begin position="195"/>
        <end position="220"/>
    </location>
</feature>
<gene>
    <name evidence="11" type="ordered locus">HMPREF0389_01453</name>
</gene>
<evidence type="ECO:0000259" key="10">
    <source>
        <dbReference type="Pfam" id="PF12704"/>
    </source>
</evidence>
<feature type="transmembrane region" description="Helical" evidence="8">
    <location>
        <begin position="21"/>
        <end position="45"/>
    </location>
</feature>
<keyword evidence="3 8" id="KW-0812">Transmembrane</keyword>
<protein>
    <submittedName>
        <fullName evidence="11">Efflux ABC transporter, permease protein</fullName>
    </submittedName>
</protein>
<keyword evidence="12" id="KW-1185">Reference proteome</keyword>
<dbReference type="Pfam" id="PF02687">
    <property type="entry name" value="FtsX"/>
    <property type="match status" value="1"/>
</dbReference>
<feature type="transmembrane region" description="Helical" evidence="8">
    <location>
        <begin position="318"/>
        <end position="343"/>
    </location>
</feature>
<accession>D6GTL5</accession>
<dbReference type="InterPro" id="IPR003838">
    <property type="entry name" value="ABC3_permease_C"/>
</dbReference>
<dbReference type="eggNOG" id="COG0577">
    <property type="taxonomic scope" value="Bacteria"/>
</dbReference>
<dbReference type="InterPro" id="IPR050250">
    <property type="entry name" value="Macrolide_Exporter_MacB"/>
</dbReference>
<dbReference type="AlphaFoldDB" id="D6GTL5"/>
<evidence type="ECO:0000256" key="4">
    <source>
        <dbReference type="ARBA" id="ARBA00022989"/>
    </source>
</evidence>